<sequence length="145" mass="17048">MRTTFSSEEIAELRKNPCVFNCTEKSINYTYEFKKRSLELHKEGVSAREIWKRSGFDTDKWQKHYFKGTLHDWRKVVEKHGIEGLLKPGGIQYDRGPNNTDKDTLKRLELQVKYLEAENDFLAQLRAKRAESNSRPVKNTNSSEH</sequence>
<protein>
    <submittedName>
        <fullName evidence="2">Transposase</fullName>
    </submittedName>
</protein>
<dbReference type="Proteomes" id="UP000034727">
    <property type="component" value="Unassembled WGS sequence"/>
</dbReference>
<name>A0A0G1N5Y3_9BACT</name>
<dbReference type="SUPFAM" id="SSF46689">
    <property type="entry name" value="Homeodomain-like"/>
    <property type="match status" value="1"/>
</dbReference>
<proteinExistence type="predicted"/>
<keyword evidence="1" id="KW-0175">Coiled coil</keyword>
<organism evidence="2 3">
    <name type="scientific">Candidatus Jorgensenbacteria bacterium GW2011_GWA2_45_9</name>
    <dbReference type="NCBI Taxonomy" id="1618663"/>
    <lineage>
        <taxon>Bacteria</taxon>
        <taxon>Candidatus Joergenseniibacteriota</taxon>
    </lineage>
</organism>
<reference evidence="2 3" key="1">
    <citation type="journal article" date="2015" name="Nature">
        <title>rRNA introns, odd ribosomes, and small enigmatic genomes across a large radiation of phyla.</title>
        <authorList>
            <person name="Brown C.T."/>
            <person name="Hug L.A."/>
            <person name="Thomas B.C."/>
            <person name="Sharon I."/>
            <person name="Castelle C.J."/>
            <person name="Singh A."/>
            <person name="Wilkins M.J."/>
            <person name="Williams K.H."/>
            <person name="Banfield J.F."/>
        </authorList>
    </citation>
    <scope>NUCLEOTIDE SEQUENCE [LARGE SCALE GENOMIC DNA]</scope>
</reference>
<dbReference type="Pfam" id="PF20310">
    <property type="entry name" value="HTH_Tnp_2"/>
    <property type="match status" value="1"/>
</dbReference>
<evidence type="ECO:0000313" key="3">
    <source>
        <dbReference type="Proteomes" id="UP000034727"/>
    </source>
</evidence>
<evidence type="ECO:0000256" key="1">
    <source>
        <dbReference type="SAM" id="Coils"/>
    </source>
</evidence>
<dbReference type="InterPro" id="IPR046929">
    <property type="entry name" value="HTH_Tnp"/>
</dbReference>
<feature type="coiled-coil region" evidence="1">
    <location>
        <begin position="98"/>
        <end position="125"/>
    </location>
</feature>
<gene>
    <name evidence="2" type="ORF">UX22_C0004G0008</name>
</gene>
<dbReference type="InterPro" id="IPR009057">
    <property type="entry name" value="Homeodomain-like_sf"/>
</dbReference>
<comment type="caution">
    <text evidence="2">The sequence shown here is derived from an EMBL/GenBank/DDBJ whole genome shotgun (WGS) entry which is preliminary data.</text>
</comment>
<dbReference type="AlphaFoldDB" id="A0A0G1N5Y3"/>
<accession>A0A0G1N5Y3</accession>
<dbReference type="EMBL" id="LCLJ01000004">
    <property type="protein sequence ID" value="KKU15687.1"/>
    <property type="molecule type" value="Genomic_DNA"/>
</dbReference>
<evidence type="ECO:0000313" key="2">
    <source>
        <dbReference type="EMBL" id="KKU15687.1"/>
    </source>
</evidence>